<keyword evidence="1" id="KW-0812">Transmembrane</keyword>
<name>A0A419SSJ2_9FIRM</name>
<feature type="transmembrane region" description="Helical" evidence="1">
    <location>
        <begin position="30"/>
        <end position="53"/>
    </location>
</feature>
<feature type="transmembrane region" description="Helical" evidence="1">
    <location>
        <begin position="74"/>
        <end position="93"/>
    </location>
</feature>
<proteinExistence type="predicted"/>
<sequence>MENDYNVVYQENQNSNQMDPNKSVMTMGEWLVTLLVMLVPCVNIIMMFVWAFGNGNENRKNFCKANLIMQVIQAVIIIILYVTIFAGIMAAAYGSY</sequence>
<keyword evidence="1" id="KW-1133">Transmembrane helix</keyword>
<dbReference type="Proteomes" id="UP000284277">
    <property type="component" value="Unassembled WGS sequence"/>
</dbReference>
<organism evidence="2 3">
    <name type="scientific">Lacrimispora algidixylanolytica</name>
    <dbReference type="NCBI Taxonomy" id="94868"/>
    <lineage>
        <taxon>Bacteria</taxon>
        <taxon>Bacillati</taxon>
        <taxon>Bacillota</taxon>
        <taxon>Clostridia</taxon>
        <taxon>Lachnospirales</taxon>
        <taxon>Lachnospiraceae</taxon>
        <taxon>Lacrimispora</taxon>
    </lineage>
</organism>
<evidence type="ECO:0000256" key="1">
    <source>
        <dbReference type="SAM" id="Phobius"/>
    </source>
</evidence>
<protein>
    <submittedName>
        <fullName evidence="2">Uncharacterized protein</fullName>
    </submittedName>
</protein>
<accession>A0A419SSJ2</accession>
<evidence type="ECO:0000313" key="3">
    <source>
        <dbReference type="Proteomes" id="UP000284277"/>
    </source>
</evidence>
<keyword evidence="3" id="KW-1185">Reference proteome</keyword>
<dbReference type="EMBL" id="MCIA01000035">
    <property type="protein sequence ID" value="RKD28178.1"/>
    <property type="molecule type" value="Genomic_DNA"/>
</dbReference>
<dbReference type="AlphaFoldDB" id="A0A419SSJ2"/>
<dbReference type="RefSeq" id="WP_243117294.1">
    <property type="nucleotide sequence ID" value="NZ_MCIA01000035.1"/>
</dbReference>
<evidence type="ECO:0000313" key="2">
    <source>
        <dbReference type="EMBL" id="RKD28178.1"/>
    </source>
</evidence>
<comment type="caution">
    <text evidence="2">The sequence shown here is derived from an EMBL/GenBank/DDBJ whole genome shotgun (WGS) entry which is preliminary data.</text>
</comment>
<gene>
    <name evidence="2" type="ORF">BET01_11615</name>
</gene>
<keyword evidence="1" id="KW-0472">Membrane</keyword>
<reference evidence="2 3" key="1">
    <citation type="submission" date="2016-08" db="EMBL/GenBank/DDBJ databases">
        <title>A new outlook on sporulation: Clostridium algidixylanolyticum.</title>
        <authorList>
            <person name="Poppleton D.I."/>
            <person name="Gribaldo S."/>
        </authorList>
    </citation>
    <scope>NUCLEOTIDE SEQUENCE [LARGE SCALE GENOMIC DNA]</scope>
    <source>
        <strain evidence="2 3">SPL73</strain>
    </source>
</reference>